<proteinExistence type="predicted"/>
<keyword evidence="2" id="KW-1185">Reference proteome</keyword>
<organism evidence="1 2">
    <name type="scientific">Ceriporiopsis subvermispora (strain B)</name>
    <name type="common">White-rot fungus</name>
    <name type="synonym">Gelatoporia subvermispora</name>
    <dbReference type="NCBI Taxonomy" id="914234"/>
    <lineage>
        <taxon>Eukaryota</taxon>
        <taxon>Fungi</taxon>
        <taxon>Dikarya</taxon>
        <taxon>Basidiomycota</taxon>
        <taxon>Agaricomycotina</taxon>
        <taxon>Agaricomycetes</taxon>
        <taxon>Polyporales</taxon>
        <taxon>Gelatoporiaceae</taxon>
        <taxon>Gelatoporia</taxon>
    </lineage>
</organism>
<sequence>MTHNRLQLRGGRTQLQQARWALQGLPVEEDFPIFPVLQAFFPSLRIIPNENMRRIGEPQSVMRRIFAEFVQENKATVMESLAHQKDGDVMQEDPQERDLLTLQIYQIGSEGRLTPLGNDGQMHEPHHSDCGCQQVEGALRVKMPAKSSPSDEHVFPKLPQAFLKRGVISSLFLEGPAPVSDTASASSTLLFSLVRTCEFELAVPAEDIEALSQGVQKPVVKSEQEKGNQMPLLVKRYQRL</sequence>
<dbReference type="STRING" id="914234.M2QMT3"/>
<evidence type="ECO:0000313" key="2">
    <source>
        <dbReference type="Proteomes" id="UP000016930"/>
    </source>
</evidence>
<evidence type="ECO:0000313" key="1">
    <source>
        <dbReference type="EMBL" id="EMD33455.1"/>
    </source>
</evidence>
<dbReference type="EMBL" id="KB445806">
    <property type="protein sequence ID" value="EMD33455.1"/>
    <property type="molecule type" value="Genomic_DNA"/>
</dbReference>
<gene>
    <name evidence="1" type="ORF">CERSUDRAFT_76677</name>
</gene>
<name>M2QMT3_CERS8</name>
<dbReference type="HOGENOM" id="CLU_1156257_0_0_1"/>
<dbReference type="AlphaFoldDB" id="M2QMT3"/>
<dbReference type="Proteomes" id="UP000016930">
    <property type="component" value="Unassembled WGS sequence"/>
</dbReference>
<reference evidence="1 2" key="1">
    <citation type="journal article" date="2012" name="Proc. Natl. Acad. Sci. U.S.A.">
        <title>Comparative genomics of Ceriporiopsis subvermispora and Phanerochaete chrysosporium provide insight into selective ligninolysis.</title>
        <authorList>
            <person name="Fernandez-Fueyo E."/>
            <person name="Ruiz-Duenas F.J."/>
            <person name="Ferreira P."/>
            <person name="Floudas D."/>
            <person name="Hibbett D.S."/>
            <person name="Canessa P."/>
            <person name="Larrondo L.F."/>
            <person name="James T.Y."/>
            <person name="Seelenfreund D."/>
            <person name="Lobos S."/>
            <person name="Polanco R."/>
            <person name="Tello M."/>
            <person name="Honda Y."/>
            <person name="Watanabe T."/>
            <person name="Watanabe T."/>
            <person name="Ryu J.S."/>
            <person name="Kubicek C.P."/>
            <person name="Schmoll M."/>
            <person name="Gaskell J."/>
            <person name="Hammel K.E."/>
            <person name="St John F.J."/>
            <person name="Vanden Wymelenberg A."/>
            <person name="Sabat G."/>
            <person name="Splinter BonDurant S."/>
            <person name="Syed K."/>
            <person name="Yadav J.S."/>
            <person name="Doddapaneni H."/>
            <person name="Subramanian V."/>
            <person name="Lavin J.L."/>
            <person name="Oguiza J.A."/>
            <person name="Perez G."/>
            <person name="Pisabarro A.G."/>
            <person name="Ramirez L."/>
            <person name="Santoyo F."/>
            <person name="Master E."/>
            <person name="Coutinho P.M."/>
            <person name="Henrissat B."/>
            <person name="Lombard V."/>
            <person name="Magnuson J.K."/>
            <person name="Kuees U."/>
            <person name="Hori C."/>
            <person name="Igarashi K."/>
            <person name="Samejima M."/>
            <person name="Held B.W."/>
            <person name="Barry K.W."/>
            <person name="LaButti K.M."/>
            <person name="Lapidus A."/>
            <person name="Lindquist E.A."/>
            <person name="Lucas S.M."/>
            <person name="Riley R."/>
            <person name="Salamov A.A."/>
            <person name="Hoffmeister D."/>
            <person name="Schwenk D."/>
            <person name="Hadar Y."/>
            <person name="Yarden O."/>
            <person name="de Vries R.P."/>
            <person name="Wiebenga A."/>
            <person name="Stenlid J."/>
            <person name="Eastwood D."/>
            <person name="Grigoriev I.V."/>
            <person name="Berka R.M."/>
            <person name="Blanchette R.A."/>
            <person name="Kersten P."/>
            <person name="Martinez A.T."/>
            <person name="Vicuna R."/>
            <person name="Cullen D."/>
        </authorList>
    </citation>
    <scope>NUCLEOTIDE SEQUENCE [LARGE SCALE GENOMIC DNA]</scope>
    <source>
        <strain evidence="1 2">B</strain>
    </source>
</reference>
<accession>M2QMT3</accession>
<protein>
    <submittedName>
        <fullName evidence="1">Uncharacterized protein</fullName>
    </submittedName>
</protein>